<proteinExistence type="predicted"/>
<organism evidence="1 2">
    <name type="scientific">Pluteus cervinus</name>
    <dbReference type="NCBI Taxonomy" id="181527"/>
    <lineage>
        <taxon>Eukaryota</taxon>
        <taxon>Fungi</taxon>
        <taxon>Dikarya</taxon>
        <taxon>Basidiomycota</taxon>
        <taxon>Agaricomycotina</taxon>
        <taxon>Agaricomycetes</taxon>
        <taxon>Agaricomycetidae</taxon>
        <taxon>Agaricales</taxon>
        <taxon>Pluteineae</taxon>
        <taxon>Pluteaceae</taxon>
        <taxon>Pluteus</taxon>
    </lineage>
</organism>
<dbReference type="EMBL" id="ML208271">
    <property type="protein sequence ID" value="TFK74041.1"/>
    <property type="molecule type" value="Genomic_DNA"/>
</dbReference>
<evidence type="ECO:0000313" key="2">
    <source>
        <dbReference type="Proteomes" id="UP000308600"/>
    </source>
</evidence>
<protein>
    <submittedName>
        <fullName evidence="1">Uncharacterized protein</fullName>
    </submittedName>
</protein>
<evidence type="ECO:0000313" key="1">
    <source>
        <dbReference type="EMBL" id="TFK74041.1"/>
    </source>
</evidence>
<accession>A0ACD3B8S4</accession>
<sequence>MTPTFNEIIESLRQVLPSPSPLDPLVLQSILLCLVAGEKHLILHAPAQDVRLVVRVVVWIFSVIFEFPTHKLKIKPRQVPLDPSAPTNPHIPFLRSLFLPPQQEGQDDQHDSTHPHSNVKHPRPRYPKPRHNSKPLYGHDTPPLTPSPILSPFGDSHPHHPHNNHASKKRSKLNQTSVVGRELPRALVVSGLHHASTLSQCALAKVLMDKRVVLDVSEGTMKPAPEGDGVWNLPDGFIVVYVCPWDTRERPVIHKTLLDKFAMSATVILRQSARRALEAISSSPIIPPHTPSISSKAPSGSRTLTDPLLRPRVQEYSDTTAASQPLLPIPSRLLATLHKNWTRTTITPNLSLYLSDMFSAIRHHPELDGTFLTVRSMNDAVDLAKAYKVLGLNLAGTELIRSTAREMRNLQENEEVNFTGKGKQKQQGTEDSGLFSPLVYDDRSSTSPLLLRGHYAQSQGGYQSGPSQESFNPQTIISPPYPEVQEVEEEEWGISEADIARIVPRVVTHRLRMRDGPQDQILASLRYGSLFELEQDGEGETGHEVRRTIKSILVEVLAEV</sequence>
<gene>
    <name evidence="1" type="ORF">BDN72DRAFT_834044</name>
</gene>
<dbReference type="Proteomes" id="UP000308600">
    <property type="component" value="Unassembled WGS sequence"/>
</dbReference>
<reference evidence="1 2" key="1">
    <citation type="journal article" date="2019" name="Nat. Ecol. Evol.">
        <title>Megaphylogeny resolves global patterns of mushroom evolution.</title>
        <authorList>
            <person name="Varga T."/>
            <person name="Krizsan K."/>
            <person name="Foldi C."/>
            <person name="Dima B."/>
            <person name="Sanchez-Garcia M."/>
            <person name="Sanchez-Ramirez S."/>
            <person name="Szollosi G.J."/>
            <person name="Szarkandi J.G."/>
            <person name="Papp V."/>
            <person name="Albert L."/>
            <person name="Andreopoulos W."/>
            <person name="Angelini C."/>
            <person name="Antonin V."/>
            <person name="Barry K.W."/>
            <person name="Bougher N.L."/>
            <person name="Buchanan P."/>
            <person name="Buyck B."/>
            <person name="Bense V."/>
            <person name="Catcheside P."/>
            <person name="Chovatia M."/>
            <person name="Cooper J."/>
            <person name="Damon W."/>
            <person name="Desjardin D."/>
            <person name="Finy P."/>
            <person name="Geml J."/>
            <person name="Haridas S."/>
            <person name="Hughes K."/>
            <person name="Justo A."/>
            <person name="Karasinski D."/>
            <person name="Kautmanova I."/>
            <person name="Kiss B."/>
            <person name="Kocsube S."/>
            <person name="Kotiranta H."/>
            <person name="LaButti K.M."/>
            <person name="Lechner B.E."/>
            <person name="Liimatainen K."/>
            <person name="Lipzen A."/>
            <person name="Lukacs Z."/>
            <person name="Mihaltcheva S."/>
            <person name="Morgado L.N."/>
            <person name="Niskanen T."/>
            <person name="Noordeloos M.E."/>
            <person name="Ohm R.A."/>
            <person name="Ortiz-Santana B."/>
            <person name="Ovrebo C."/>
            <person name="Racz N."/>
            <person name="Riley R."/>
            <person name="Savchenko A."/>
            <person name="Shiryaev A."/>
            <person name="Soop K."/>
            <person name="Spirin V."/>
            <person name="Szebenyi C."/>
            <person name="Tomsovsky M."/>
            <person name="Tulloss R.E."/>
            <person name="Uehling J."/>
            <person name="Grigoriev I.V."/>
            <person name="Vagvolgyi C."/>
            <person name="Papp T."/>
            <person name="Martin F.M."/>
            <person name="Miettinen O."/>
            <person name="Hibbett D.S."/>
            <person name="Nagy L.G."/>
        </authorList>
    </citation>
    <scope>NUCLEOTIDE SEQUENCE [LARGE SCALE GENOMIC DNA]</scope>
    <source>
        <strain evidence="1 2">NL-1719</strain>
    </source>
</reference>
<name>A0ACD3B8S4_9AGAR</name>
<keyword evidence="2" id="KW-1185">Reference proteome</keyword>